<feature type="compositionally biased region" description="Low complexity" evidence="1">
    <location>
        <begin position="474"/>
        <end position="487"/>
    </location>
</feature>
<feature type="region of interest" description="Disordered" evidence="1">
    <location>
        <begin position="175"/>
        <end position="299"/>
    </location>
</feature>
<feature type="region of interest" description="Disordered" evidence="1">
    <location>
        <begin position="341"/>
        <end position="363"/>
    </location>
</feature>
<feature type="region of interest" description="Disordered" evidence="1">
    <location>
        <begin position="428"/>
        <end position="532"/>
    </location>
</feature>
<feature type="region of interest" description="Disordered" evidence="1">
    <location>
        <begin position="127"/>
        <end position="149"/>
    </location>
</feature>
<dbReference type="EMBL" id="JBFXLT010000002">
    <property type="protein sequence ID" value="KAL2822464.1"/>
    <property type="molecule type" value="Genomic_DNA"/>
</dbReference>
<gene>
    <name evidence="2" type="ORF">BJX63DRAFT_376594</name>
</gene>
<feature type="compositionally biased region" description="Low complexity" evidence="1">
    <location>
        <begin position="127"/>
        <end position="136"/>
    </location>
</feature>
<evidence type="ECO:0000256" key="1">
    <source>
        <dbReference type="SAM" id="MobiDB-lite"/>
    </source>
</evidence>
<feature type="region of interest" description="Disordered" evidence="1">
    <location>
        <begin position="1"/>
        <end position="81"/>
    </location>
</feature>
<proteinExistence type="predicted"/>
<feature type="compositionally biased region" description="Low complexity" evidence="1">
    <location>
        <begin position="227"/>
        <end position="246"/>
    </location>
</feature>
<evidence type="ECO:0000313" key="2">
    <source>
        <dbReference type="EMBL" id="KAL2822464.1"/>
    </source>
</evidence>
<organism evidence="2 3">
    <name type="scientific">Aspergillus granulosus</name>
    <dbReference type="NCBI Taxonomy" id="176169"/>
    <lineage>
        <taxon>Eukaryota</taxon>
        <taxon>Fungi</taxon>
        <taxon>Dikarya</taxon>
        <taxon>Ascomycota</taxon>
        <taxon>Pezizomycotina</taxon>
        <taxon>Eurotiomycetes</taxon>
        <taxon>Eurotiomycetidae</taxon>
        <taxon>Eurotiales</taxon>
        <taxon>Aspergillaceae</taxon>
        <taxon>Aspergillus</taxon>
        <taxon>Aspergillus subgen. Nidulantes</taxon>
    </lineage>
</organism>
<feature type="compositionally biased region" description="Polar residues" evidence="1">
    <location>
        <begin position="344"/>
        <end position="353"/>
    </location>
</feature>
<evidence type="ECO:0000313" key="3">
    <source>
        <dbReference type="Proteomes" id="UP001610334"/>
    </source>
</evidence>
<accession>A0ABR4I596</accession>
<feature type="compositionally biased region" description="Polar residues" evidence="1">
    <location>
        <begin position="67"/>
        <end position="79"/>
    </location>
</feature>
<name>A0ABR4I596_9EURO</name>
<feature type="compositionally biased region" description="Polar residues" evidence="1">
    <location>
        <begin position="493"/>
        <end position="507"/>
    </location>
</feature>
<protein>
    <recommendedName>
        <fullName evidence="4">Erythromycin esterase</fullName>
    </recommendedName>
</protein>
<feature type="compositionally biased region" description="Low complexity" evidence="1">
    <location>
        <begin position="515"/>
        <end position="525"/>
    </location>
</feature>
<evidence type="ECO:0008006" key="4">
    <source>
        <dbReference type="Google" id="ProtNLM"/>
    </source>
</evidence>
<dbReference type="Proteomes" id="UP001610334">
    <property type="component" value="Unassembled WGS sequence"/>
</dbReference>
<keyword evidence="3" id="KW-1185">Reference proteome</keyword>
<reference evidence="2 3" key="1">
    <citation type="submission" date="2024-07" db="EMBL/GenBank/DDBJ databases">
        <title>Section-level genome sequencing and comparative genomics of Aspergillus sections Usti and Cavernicolus.</title>
        <authorList>
            <consortium name="Lawrence Berkeley National Laboratory"/>
            <person name="Nybo J.L."/>
            <person name="Vesth T.C."/>
            <person name="Theobald S."/>
            <person name="Frisvad J.C."/>
            <person name="Larsen T.O."/>
            <person name="Kjaerboelling I."/>
            <person name="Rothschild-Mancinelli K."/>
            <person name="Lyhne E.K."/>
            <person name="Kogle M.E."/>
            <person name="Barry K."/>
            <person name="Clum A."/>
            <person name="Na H."/>
            <person name="Ledsgaard L."/>
            <person name="Lin J."/>
            <person name="Lipzen A."/>
            <person name="Kuo A."/>
            <person name="Riley R."/>
            <person name="Mondo S."/>
            <person name="Labutti K."/>
            <person name="Haridas S."/>
            <person name="Pangalinan J."/>
            <person name="Salamov A.A."/>
            <person name="Simmons B.A."/>
            <person name="Magnuson J.K."/>
            <person name="Chen J."/>
            <person name="Drula E."/>
            <person name="Henrissat B."/>
            <person name="Wiebenga A."/>
            <person name="Lubbers R.J."/>
            <person name="Gomes A.C."/>
            <person name="Makela M.R."/>
            <person name="Stajich J."/>
            <person name="Grigoriev I.V."/>
            <person name="Mortensen U.H."/>
            <person name="De Vries R.P."/>
            <person name="Baker S.E."/>
            <person name="Andersen M.R."/>
        </authorList>
    </citation>
    <scope>NUCLEOTIDE SEQUENCE [LARGE SCALE GENOMIC DNA]</scope>
    <source>
        <strain evidence="2 3">CBS 588.65</strain>
    </source>
</reference>
<comment type="caution">
    <text evidence="2">The sequence shown here is derived from an EMBL/GenBank/DDBJ whole genome shotgun (WGS) entry which is preliminary data.</text>
</comment>
<sequence>MRTPKSTHIQKSSPAKTPTTTTTLPTHHEMHPSKVHQSTTKQPDSGLILGFGPVKKDAQGNVMKDTPAQNTPSKTNPSPASAYYGTPVFEFNYSSQDSQLSDEAKKLMESLREDVARCKAQIIKDGATASSGAGASQRKIAKPKGKTGRFSDAHMAEFKKMDSIANHASAFRATPGRFKPIEKTLKRTNSKARLDEAAASSPSKAMEESPATPAPKRVKHDKPEIVSAPRSARPAVSRPRPSIRSSLLTPTRASMARASVSLKPSRTSMIPSLARSPLSKQIDAPSTPRTEFNPRFKSSIPTLNNLKSILRRREPLFSRDPSKIAAGTHQAAPDFTSDLLLQPSRESSPSGTPSPKKRVEFTPCTTRRETEDILPPSPSKIPTTTFTFSSTSDVAYPTLPTLTPDRGSAHKPTMVRPVRPSEVPVEATLPEVPGMPHGISHKKRHRATEDDTDGENIPPADGSAQERSVKRVKISSPSPRKVISSSPLKSRSRTPLRSTAGSRTGTPASGRPRSRMLSMSRLNMLAQPKNRS</sequence>
<feature type="compositionally biased region" description="Polar residues" evidence="1">
    <location>
        <begin position="1"/>
        <end position="16"/>
    </location>
</feature>